<gene>
    <name evidence="1" type="ORF">GJV78_21365</name>
</gene>
<reference evidence="1 2" key="1">
    <citation type="submission" date="2019-11" db="EMBL/GenBank/DDBJ databases">
        <title>Escherichia alba sp. nov. isolated from the gut of plastic-eating superworms Zophobas atratus.</title>
        <authorList>
            <person name="Yang Y."/>
        </authorList>
    </citation>
    <scope>NUCLEOTIDE SEQUENCE [LARGE SCALE GENOMIC DNA]</scope>
    <source>
        <strain evidence="2">BIT-B35</strain>
    </source>
</reference>
<keyword evidence="2" id="KW-1185">Reference proteome</keyword>
<organism evidence="1 2">
    <name type="scientific">Intestinirhabdus alba</name>
    <dbReference type="NCBI Taxonomy" id="2899544"/>
    <lineage>
        <taxon>Bacteria</taxon>
        <taxon>Pseudomonadati</taxon>
        <taxon>Pseudomonadota</taxon>
        <taxon>Gammaproteobacteria</taxon>
        <taxon>Enterobacterales</taxon>
        <taxon>Enterobacteriaceae</taxon>
        <taxon>Intestinirhabdus</taxon>
    </lineage>
</organism>
<evidence type="ECO:0000313" key="1">
    <source>
        <dbReference type="EMBL" id="MTH48741.1"/>
    </source>
</evidence>
<dbReference type="AlphaFoldDB" id="A0A6L6IPH2"/>
<evidence type="ECO:0000313" key="2">
    <source>
        <dbReference type="Proteomes" id="UP000477739"/>
    </source>
</evidence>
<dbReference type="Proteomes" id="UP000477739">
    <property type="component" value="Unassembled WGS sequence"/>
</dbReference>
<protein>
    <submittedName>
        <fullName evidence="1">Uncharacterized protein</fullName>
    </submittedName>
</protein>
<comment type="caution">
    <text evidence="1">The sequence shown here is derived from an EMBL/GenBank/DDBJ whole genome shotgun (WGS) entry which is preliminary data.</text>
</comment>
<dbReference type="EMBL" id="WMJZ01000055">
    <property type="protein sequence ID" value="MTH48741.1"/>
    <property type="molecule type" value="Genomic_DNA"/>
</dbReference>
<sequence>MLVTRWKNHRKKHPDTLELSVLIAPFYRRYGSFRRNKIRWLLIPEEAVQDAIVPGLAEKQCSEPDCLPAIAASRASSECWSE</sequence>
<accession>A0A6L6IPH2</accession>
<name>A0A6L6IPH2_9ENTR</name>
<proteinExistence type="predicted"/>